<dbReference type="Pfam" id="PF07910">
    <property type="entry name" value="Peptidase_C78"/>
    <property type="match status" value="1"/>
</dbReference>
<feature type="compositionally biased region" description="Basic and acidic residues" evidence="2">
    <location>
        <begin position="162"/>
        <end position="173"/>
    </location>
</feature>
<feature type="domain" description="UFSP1/2/DUB catalytic" evidence="3">
    <location>
        <begin position="274"/>
        <end position="498"/>
    </location>
</feature>
<name>A0A4P9WFK2_9FUNG</name>
<keyword evidence="5" id="KW-1185">Reference proteome</keyword>
<evidence type="ECO:0000256" key="1">
    <source>
        <dbReference type="ARBA" id="ARBA00022801"/>
    </source>
</evidence>
<gene>
    <name evidence="4" type="ORF">BDK51DRAFT_46124</name>
</gene>
<evidence type="ECO:0000313" key="4">
    <source>
        <dbReference type="EMBL" id="RKO91539.1"/>
    </source>
</evidence>
<dbReference type="EMBL" id="KZ995021">
    <property type="protein sequence ID" value="RKO91539.1"/>
    <property type="molecule type" value="Genomic_DNA"/>
</dbReference>
<dbReference type="InterPro" id="IPR012462">
    <property type="entry name" value="UFSP1/2_DUB_cat"/>
</dbReference>
<dbReference type="Gene3D" id="3.90.70.130">
    <property type="match status" value="1"/>
</dbReference>
<dbReference type="GO" id="GO:0016787">
    <property type="term" value="F:hydrolase activity"/>
    <property type="evidence" value="ECO:0007669"/>
    <property type="project" value="UniProtKB-KW"/>
</dbReference>
<feature type="region of interest" description="Disordered" evidence="2">
    <location>
        <begin position="409"/>
        <end position="431"/>
    </location>
</feature>
<protein>
    <submittedName>
        <fullName evidence="4">Peptidase family C78-domain-containing protein</fullName>
    </submittedName>
</protein>
<sequence length="526" mass="56979">MLFTCGPCDTFARVTLHVSRLPPPDPVLERWALDRESEALKEDGALGVNDLCGLKVMETAGFAALGNQATGIIFLQPLAEPVLALDLRSLVRRHDRIARGRTASRQTLNASSELWYSHPVTRNGIGCESSNRISKANASKEASDLTSLNLDALQNHVALDHGEDRTPQDHSDFEADLFDPPDQRPHPSSPGPSANSKLERKAFETLFRLDGRPPSGKRQSSSDGPPQKRAREAARPLDGPLATFDAIPALRLLLLESSRSPATTPGSDATAWSYLCDPAVVHYQGEKADSGWGCGFRNFQLLASVLYASSTYRSRMSALLAEQGGTVAVMPDVTSLQRLIEGAWGRGFDPEGAAQVGTRKWIGTTEVAAVLLSSNIKIYDFERPAHLPKSTPHRSLLEFVERYFDVPAEGPSLDGPSESPGPPRRRIPPAVTITSRPPRTIVGIEKPRSGPANLLIMDPYRRPATGLAVDHATSAAARRMLKQVRLPLSKLSHAQYQILEVVGVGSPTDTERGLGAGVTCKVPWKA</sequence>
<evidence type="ECO:0000313" key="5">
    <source>
        <dbReference type="Proteomes" id="UP000269721"/>
    </source>
</evidence>
<feature type="region of interest" description="Disordered" evidence="2">
    <location>
        <begin position="162"/>
        <end position="238"/>
    </location>
</feature>
<organism evidence="4 5">
    <name type="scientific">Blyttiomyces helicus</name>
    <dbReference type="NCBI Taxonomy" id="388810"/>
    <lineage>
        <taxon>Eukaryota</taxon>
        <taxon>Fungi</taxon>
        <taxon>Fungi incertae sedis</taxon>
        <taxon>Chytridiomycota</taxon>
        <taxon>Chytridiomycota incertae sedis</taxon>
        <taxon>Chytridiomycetes</taxon>
        <taxon>Chytridiomycetes incertae sedis</taxon>
        <taxon>Blyttiomyces</taxon>
    </lineage>
</organism>
<reference evidence="5" key="1">
    <citation type="journal article" date="2018" name="Nat. Microbiol.">
        <title>Leveraging single-cell genomics to expand the fungal tree of life.</title>
        <authorList>
            <person name="Ahrendt S.R."/>
            <person name="Quandt C.A."/>
            <person name="Ciobanu D."/>
            <person name="Clum A."/>
            <person name="Salamov A."/>
            <person name="Andreopoulos B."/>
            <person name="Cheng J.F."/>
            <person name="Woyke T."/>
            <person name="Pelin A."/>
            <person name="Henrissat B."/>
            <person name="Reynolds N.K."/>
            <person name="Benny G.L."/>
            <person name="Smith M.E."/>
            <person name="James T.Y."/>
            <person name="Grigoriev I.V."/>
        </authorList>
    </citation>
    <scope>NUCLEOTIDE SEQUENCE [LARGE SCALE GENOMIC DNA]</scope>
</reference>
<evidence type="ECO:0000259" key="3">
    <source>
        <dbReference type="Pfam" id="PF07910"/>
    </source>
</evidence>
<accession>A0A4P9WFK2</accession>
<dbReference type="OrthoDB" id="2160056at2759"/>
<evidence type="ECO:0000256" key="2">
    <source>
        <dbReference type="SAM" id="MobiDB-lite"/>
    </source>
</evidence>
<proteinExistence type="predicted"/>
<dbReference type="AlphaFoldDB" id="A0A4P9WFK2"/>
<feature type="compositionally biased region" description="Basic and acidic residues" evidence="2">
    <location>
        <begin position="197"/>
        <end position="211"/>
    </location>
</feature>
<keyword evidence="1" id="KW-0378">Hydrolase</keyword>
<dbReference type="Proteomes" id="UP000269721">
    <property type="component" value="Unassembled WGS sequence"/>
</dbReference>